<dbReference type="AlphaFoldDB" id="A0A323V1T2"/>
<gene>
    <name evidence="1" type="ORF">DNK49_23830</name>
</gene>
<dbReference type="RefSeq" id="WP_207807129.1">
    <property type="nucleotide sequence ID" value="NZ_QKOE01000225.1"/>
</dbReference>
<dbReference type="EMBL" id="QKOE01000225">
    <property type="protein sequence ID" value="PZA14078.1"/>
    <property type="molecule type" value="Genomic_DNA"/>
</dbReference>
<evidence type="ECO:0008006" key="3">
    <source>
        <dbReference type="Google" id="ProtNLM"/>
    </source>
</evidence>
<evidence type="ECO:0000313" key="2">
    <source>
        <dbReference type="Proteomes" id="UP000248259"/>
    </source>
</evidence>
<evidence type="ECO:0000313" key="1">
    <source>
        <dbReference type="EMBL" id="PZA14078.1"/>
    </source>
</evidence>
<accession>A0A323V1T2</accession>
<name>A0A323V1T2_9RHOO</name>
<dbReference type="SUPFAM" id="SSF48403">
    <property type="entry name" value="Ankyrin repeat"/>
    <property type="match status" value="1"/>
</dbReference>
<dbReference type="Gene3D" id="1.25.40.20">
    <property type="entry name" value="Ankyrin repeat-containing domain"/>
    <property type="match status" value="1"/>
</dbReference>
<organism evidence="1 2">
    <name type="scientific">Parazoarcus communis SWub3 = DSM 12120</name>
    <dbReference type="NCBI Taxonomy" id="1121029"/>
    <lineage>
        <taxon>Bacteria</taxon>
        <taxon>Pseudomonadati</taxon>
        <taxon>Pseudomonadota</taxon>
        <taxon>Betaproteobacteria</taxon>
        <taxon>Rhodocyclales</taxon>
        <taxon>Zoogloeaceae</taxon>
        <taxon>Parazoarcus</taxon>
    </lineage>
</organism>
<dbReference type="Proteomes" id="UP000248259">
    <property type="component" value="Unassembled WGS sequence"/>
</dbReference>
<feature type="non-terminal residue" evidence="1">
    <location>
        <position position="1"/>
    </location>
</feature>
<keyword evidence="2" id="KW-1185">Reference proteome</keyword>
<dbReference type="InterPro" id="IPR036770">
    <property type="entry name" value="Ankyrin_rpt-contain_sf"/>
</dbReference>
<comment type="caution">
    <text evidence="1">The sequence shown here is derived from an EMBL/GenBank/DDBJ whole genome shotgun (WGS) entry which is preliminary data.</text>
</comment>
<feature type="non-terminal residue" evidence="1">
    <location>
        <position position="73"/>
    </location>
</feature>
<protein>
    <recommendedName>
        <fullName evidence="3">Ankyrin repeat domain-containing protein</fullName>
    </recommendedName>
</protein>
<sequence length="73" mass="7957">PNLFGLVDPIFFETMDLGRGDGPLFQLFIERGADINLRQGPMDTSVLAYAVTRGHCNAALRLIELGADVHAKT</sequence>
<proteinExistence type="predicted"/>
<reference evidence="1 2" key="1">
    <citation type="submission" date="2018-06" db="EMBL/GenBank/DDBJ databases">
        <title>Azoarcus communis strain SWub3 genome.</title>
        <authorList>
            <person name="Zorraquino Salvo V."/>
            <person name="Toubiana D."/>
            <person name="Blumwald E."/>
        </authorList>
    </citation>
    <scope>NUCLEOTIDE SEQUENCE [LARGE SCALE GENOMIC DNA]</scope>
    <source>
        <strain evidence="1 2">SWub3</strain>
    </source>
</reference>